<organism evidence="3 4">
    <name type="scientific">Rickenella mellea</name>
    <dbReference type="NCBI Taxonomy" id="50990"/>
    <lineage>
        <taxon>Eukaryota</taxon>
        <taxon>Fungi</taxon>
        <taxon>Dikarya</taxon>
        <taxon>Basidiomycota</taxon>
        <taxon>Agaricomycotina</taxon>
        <taxon>Agaricomycetes</taxon>
        <taxon>Hymenochaetales</taxon>
        <taxon>Rickenellaceae</taxon>
        <taxon>Rickenella</taxon>
    </lineage>
</organism>
<dbReference type="GO" id="GO:0030532">
    <property type="term" value="C:small nuclear ribonucleoprotein complex"/>
    <property type="evidence" value="ECO:0007669"/>
    <property type="project" value="InterPro"/>
</dbReference>
<evidence type="ECO:0000313" key="4">
    <source>
        <dbReference type="Proteomes" id="UP000294933"/>
    </source>
</evidence>
<dbReference type="GO" id="GO:0000387">
    <property type="term" value="P:spliceosomal snRNP assembly"/>
    <property type="evidence" value="ECO:0007669"/>
    <property type="project" value="InterPro"/>
</dbReference>
<accession>A0A4V3AZN9</accession>
<protein>
    <submittedName>
        <fullName evidence="3">Uncharacterized protein</fullName>
    </submittedName>
</protein>
<reference evidence="3 4" key="1">
    <citation type="submission" date="2018-06" db="EMBL/GenBank/DDBJ databases">
        <title>A transcriptomic atlas of mushroom development highlights an independent origin of complex multicellularity.</title>
        <authorList>
            <consortium name="DOE Joint Genome Institute"/>
            <person name="Krizsan K."/>
            <person name="Almasi E."/>
            <person name="Merenyi Z."/>
            <person name="Sahu N."/>
            <person name="Viragh M."/>
            <person name="Koszo T."/>
            <person name="Mondo S."/>
            <person name="Kiss B."/>
            <person name="Balint B."/>
            <person name="Kues U."/>
            <person name="Barry K."/>
            <person name="Hegedus J.C."/>
            <person name="Henrissat B."/>
            <person name="Johnson J."/>
            <person name="Lipzen A."/>
            <person name="Ohm R."/>
            <person name="Nagy I."/>
            <person name="Pangilinan J."/>
            <person name="Yan J."/>
            <person name="Xiong Y."/>
            <person name="Grigoriev I.V."/>
            <person name="Hibbett D.S."/>
            <person name="Nagy L.G."/>
        </authorList>
    </citation>
    <scope>NUCLEOTIDE SEQUENCE [LARGE SCALE GENOMIC DNA]</scope>
    <source>
        <strain evidence="3 4">SZMC22713</strain>
    </source>
</reference>
<dbReference type="Proteomes" id="UP000294933">
    <property type="component" value="Unassembled WGS sequence"/>
</dbReference>
<feature type="region of interest" description="Disordered" evidence="2">
    <location>
        <begin position="63"/>
        <end position="83"/>
    </location>
</feature>
<name>A0A4V3AZN9_9AGAM</name>
<keyword evidence="4" id="KW-1185">Reference proteome</keyword>
<evidence type="ECO:0000256" key="1">
    <source>
        <dbReference type="ARBA" id="ARBA00025758"/>
    </source>
</evidence>
<feature type="region of interest" description="Disordered" evidence="2">
    <location>
        <begin position="1"/>
        <end position="23"/>
    </location>
</feature>
<dbReference type="AlphaFoldDB" id="A0A4V3AZN9"/>
<gene>
    <name evidence="3" type="ORF">BD410DRAFT_849973</name>
</gene>
<dbReference type="VEuPathDB" id="FungiDB:BD410DRAFT_849973"/>
<dbReference type="OrthoDB" id="428895at2759"/>
<comment type="similarity">
    <text evidence="1">Belongs to the gemin-2 family.</text>
</comment>
<feature type="compositionally biased region" description="Polar residues" evidence="2">
    <location>
        <begin position="73"/>
        <end position="83"/>
    </location>
</feature>
<evidence type="ECO:0000313" key="3">
    <source>
        <dbReference type="EMBL" id="TDL29868.1"/>
    </source>
</evidence>
<sequence>MFSNKRKRADDSDDDEASFGRQILPVARLPENFDREPEDGMQYLFTVRRDAKKLPLVTRVENPFSLPEPSAEETASTSKLPHSSIPSKEWRSVFMNRFCNFRKNSTQPTTHVQIPNGRKVMPERKERDNWWAFISGKPESDWNPPKKPKKFWPERRNRGMRAWSDDPEETYGETVVQETYRLNDEGEVELAVAVDPAESLPTPSCSPGPSVRKESEHVEFQGRHPTPSLLNAMDNRYCVHLLMYFNHWMDVHLNQPHPRSSTFSSLHGIWMFALLSRVDEQLSGDDMSQLRSLARSCMAWIKDLKATSGPAHSLASEDTDSPLDEQACWIVVTVIADFWKQHDLWDDAESMLSKVS</sequence>
<dbReference type="Gene3D" id="1.20.58.1070">
    <property type="match status" value="1"/>
</dbReference>
<dbReference type="Pfam" id="PF04938">
    <property type="entry name" value="SIP1"/>
    <property type="match status" value="1"/>
</dbReference>
<evidence type="ECO:0000256" key="2">
    <source>
        <dbReference type="SAM" id="MobiDB-lite"/>
    </source>
</evidence>
<dbReference type="InterPro" id="IPR023251">
    <property type="entry name" value="Brr1"/>
</dbReference>
<dbReference type="InterPro" id="IPR035426">
    <property type="entry name" value="Gemin2/Brr1"/>
</dbReference>
<dbReference type="EMBL" id="ML170156">
    <property type="protein sequence ID" value="TDL29868.1"/>
    <property type="molecule type" value="Genomic_DNA"/>
</dbReference>
<dbReference type="PANTHER" id="PTHR12794:SF0">
    <property type="entry name" value="GEM-ASSOCIATED PROTEIN 2"/>
    <property type="match status" value="1"/>
</dbReference>
<proteinExistence type="inferred from homology"/>
<dbReference type="PRINTS" id="PR02039">
    <property type="entry name" value="SPLICEFRBRR1"/>
</dbReference>
<dbReference type="PANTHER" id="PTHR12794">
    <property type="entry name" value="GEMIN2"/>
    <property type="match status" value="1"/>
</dbReference>
<dbReference type="GO" id="GO:0032797">
    <property type="term" value="C:SMN complex"/>
    <property type="evidence" value="ECO:0007669"/>
    <property type="project" value="TreeGrafter"/>
</dbReference>